<evidence type="ECO:0000313" key="3">
    <source>
        <dbReference type="Proteomes" id="UP001168972"/>
    </source>
</evidence>
<sequence>MLNTEKIKKNEQTNQNATIETETNNFKSSTTPTEYINDSQKIKQLIAIAQNLNPSESDIKNFIKRTTRSNSSKRKYKITPKLNKRGRKDTDHQISSASEMDTEDETNANIIKY</sequence>
<evidence type="ECO:0000256" key="1">
    <source>
        <dbReference type="SAM" id="MobiDB-lite"/>
    </source>
</evidence>
<proteinExistence type="predicted"/>
<feature type="region of interest" description="Disordered" evidence="1">
    <location>
        <begin position="1"/>
        <end position="33"/>
    </location>
</feature>
<gene>
    <name evidence="2" type="ORF">PV327_005120</name>
</gene>
<organism evidence="2 3">
    <name type="scientific">Microctonus hyperodae</name>
    <name type="common">Parasitoid wasp</name>
    <dbReference type="NCBI Taxonomy" id="165561"/>
    <lineage>
        <taxon>Eukaryota</taxon>
        <taxon>Metazoa</taxon>
        <taxon>Ecdysozoa</taxon>
        <taxon>Arthropoda</taxon>
        <taxon>Hexapoda</taxon>
        <taxon>Insecta</taxon>
        <taxon>Pterygota</taxon>
        <taxon>Neoptera</taxon>
        <taxon>Endopterygota</taxon>
        <taxon>Hymenoptera</taxon>
        <taxon>Apocrita</taxon>
        <taxon>Ichneumonoidea</taxon>
        <taxon>Braconidae</taxon>
        <taxon>Euphorinae</taxon>
        <taxon>Microctonus</taxon>
    </lineage>
</organism>
<reference evidence="2" key="2">
    <citation type="submission" date="2023-03" db="EMBL/GenBank/DDBJ databases">
        <authorList>
            <person name="Inwood S.N."/>
            <person name="Skelly J.G."/>
            <person name="Guhlin J."/>
            <person name="Harrop T.W.R."/>
            <person name="Goldson S.G."/>
            <person name="Dearden P.K."/>
        </authorList>
    </citation>
    <scope>NUCLEOTIDE SEQUENCE</scope>
    <source>
        <strain evidence="2">Lincoln</strain>
        <tissue evidence="2">Whole body</tissue>
    </source>
</reference>
<dbReference type="Proteomes" id="UP001168972">
    <property type="component" value="Unassembled WGS sequence"/>
</dbReference>
<feature type="compositionally biased region" description="Polar residues" evidence="1">
    <location>
        <begin position="12"/>
        <end position="33"/>
    </location>
</feature>
<accession>A0AA39G0R9</accession>
<name>A0AA39G0R9_MICHY</name>
<comment type="caution">
    <text evidence="2">The sequence shown here is derived from an EMBL/GenBank/DDBJ whole genome shotgun (WGS) entry which is preliminary data.</text>
</comment>
<dbReference type="AlphaFoldDB" id="A0AA39G0R9"/>
<evidence type="ECO:0000313" key="2">
    <source>
        <dbReference type="EMBL" id="KAK0179362.1"/>
    </source>
</evidence>
<feature type="compositionally biased region" description="Basic residues" evidence="1">
    <location>
        <begin position="64"/>
        <end position="87"/>
    </location>
</feature>
<reference evidence="2" key="1">
    <citation type="journal article" date="2023" name="bioRxiv">
        <title>Scaffold-level genome assemblies of two parasitoid biocontrol wasps reveal the parthenogenesis mechanism and an associated novel virus.</title>
        <authorList>
            <person name="Inwood S."/>
            <person name="Skelly J."/>
            <person name="Guhlin J."/>
            <person name="Harrop T."/>
            <person name="Goldson S."/>
            <person name="Dearden P."/>
        </authorList>
    </citation>
    <scope>NUCLEOTIDE SEQUENCE</scope>
    <source>
        <strain evidence="2">Lincoln</strain>
        <tissue evidence="2">Whole body</tissue>
    </source>
</reference>
<keyword evidence="3" id="KW-1185">Reference proteome</keyword>
<feature type="region of interest" description="Disordered" evidence="1">
    <location>
        <begin position="64"/>
        <end position="113"/>
    </location>
</feature>
<dbReference type="EMBL" id="JAQQBR010000003">
    <property type="protein sequence ID" value="KAK0179362.1"/>
    <property type="molecule type" value="Genomic_DNA"/>
</dbReference>
<protein>
    <submittedName>
        <fullName evidence="2">Uncharacterized protein</fullName>
    </submittedName>
</protein>
<feature type="compositionally biased region" description="Basic and acidic residues" evidence="1">
    <location>
        <begin position="1"/>
        <end position="11"/>
    </location>
</feature>